<dbReference type="NCBIfam" id="TIGR01993">
    <property type="entry name" value="Pyr-5-nucltdase"/>
    <property type="match status" value="1"/>
</dbReference>
<sequence length="271" mass="30311">MINLDDTLYPSNTGLGEACKTNIDDFLVEKCGFPESKASSLRVELFKSYGSTLAGLRALGYDIDADDYHSVVHGRLPYDRIKPDPQLRNLLRSIAQRKIIFTNSDRKHAVKALDRLGVRDCFEQIICFETMNPNLPSSTRPNEFPVVLKPSMEAMEIALRVAEVDPRRTLFLDDNIRNVAAGKAVGLRTVLQPLKWFLARNKELKWGGKSWKNRESNEADEADYVLENVNNLAQAVSEVWVGGKDGGNKRISRTRSDIEVDSILTTTAVGA</sequence>
<reference evidence="1" key="1">
    <citation type="journal article" date="2019" name="Science">
        <title>Mutation of a bHLH transcription factor allowed almond domestication.</title>
        <authorList>
            <person name="Sanchez-Perez R."/>
            <person name="Pavan S."/>
            <person name="Mazzeo R."/>
            <person name="Moldovan C."/>
            <person name="Aiese Cigliano R."/>
            <person name="Del Cueto J."/>
            <person name="Ricciardi F."/>
            <person name="Lotti C."/>
            <person name="Ricciardi L."/>
            <person name="Dicenta F."/>
            <person name="Lopez-Marques R.L."/>
            <person name="Lindberg Moller B."/>
        </authorList>
    </citation>
    <scope>NUCLEOTIDE SEQUENCE</scope>
</reference>
<dbReference type="GO" id="GO:0016787">
    <property type="term" value="F:hydrolase activity"/>
    <property type="evidence" value="ECO:0007669"/>
    <property type="project" value="UniProtKB-KW"/>
</dbReference>
<dbReference type="Pfam" id="PF00702">
    <property type="entry name" value="Hydrolase"/>
    <property type="match status" value="1"/>
</dbReference>
<dbReference type="InterPro" id="IPR023214">
    <property type="entry name" value="HAD_sf"/>
</dbReference>
<dbReference type="InterPro" id="IPR006439">
    <property type="entry name" value="HAD-SF_hydro_IA"/>
</dbReference>
<dbReference type="NCBIfam" id="TIGR01509">
    <property type="entry name" value="HAD-SF-IA-v3"/>
    <property type="match status" value="1"/>
</dbReference>
<protein>
    <submittedName>
        <fullName evidence="1">Haloacid dehalogenase-like hydrolase superfamily protein</fullName>
    </submittedName>
</protein>
<accession>A0A5H2XQK5</accession>
<dbReference type="Gene3D" id="1.10.150.450">
    <property type="match status" value="1"/>
</dbReference>
<keyword evidence="1" id="KW-0378">Hydrolase</keyword>
<dbReference type="EMBL" id="AP020802">
    <property type="protein sequence ID" value="BBN68545.1"/>
    <property type="molecule type" value="Genomic_DNA"/>
</dbReference>
<organism evidence="1">
    <name type="scientific">Prunus dulcis</name>
    <name type="common">Almond</name>
    <name type="synonym">Amygdalus dulcis</name>
    <dbReference type="NCBI Taxonomy" id="3755"/>
    <lineage>
        <taxon>Eukaryota</taxon>
        <taxon>Viridiplantae</taxon>
        <taxon>Streptophyta</taxon>
        <taxon>Embryophyta</taxon>
        <taxon>Tracheophyta</taxon>
        <taxon>Spermatophyta</taxon>
        <taxon>Magnoliopsida</taxon>
        <taxon>eudicotyledons</taxon>
        <taxon>Gunneridae</taxon>
        <taxon>Pentapetalae</taxon>
        <taxon>rosids</taxon>
        <taxon>fabids</taxon>
        <taxon>Rosales</taxon>
        <taxon>Rosaceae</taxon>
        <taxon>Amygdaloideae</taxon>
        <taxon>Amygdaleae</taxon>
        <taxon>Prunus</taxon>
    </lineage>
</organism>
<dbReference type="PANTHER" id="PTHR12725">
    <property type="entry name" value="HALOACID DEHALOGENASE-LIKE HYDROLASE"/>
    <property type="match status" value="1"/>
</dbReference>
<dbReference type="InterPro" id="IPR036412">
    <property type="entry name" value="HAD-like_sf"/>
</dbReference>
<name>A0A5H2XQK5_PRUDU</name>
<dbReference type="InterPro" id="IPR010237">
    <property type="entry name" value="Pyr-5-nucltdase"/>
</dbReference>
<dbReference type="SUPFAM" id="SSF56784">
    <property type="entry name" value="HAD-like"/>
    <property type="match status" value="1"/>
</dbReference>
<dbReference type="PANTHER" id="PTHR12725:SF81">
    <property type="entry name" value="OS03G0701200 PROTEIN"/>
    <property type="match status" value="1"/>
</dbReference>
<dbReference type="AlphaFoldDB" id="A0A5H2XQK5"/>
<dbReference type="Gene3D" id="3.40.50.1000">
    <property type="entry name" value="HAD superfamily/HAD-like"/>
    <property type="match status" value="1"/>
</dbReference>
<proteinExistence type="predicted"/>
<evidence type="ECO:0000313" key="1">
    <source>
        <dbReference type="EMBL" id="BBN68545.1"/>
    </source>
</evidence>
<gene>
    <name evidence="1" type="ORF">Prudu_465S003400</name>
</gene>